<organism evidence="3 4">
    <name type="scientific">Streptomyces rhizosphaericus</name>
    <dbReference type="NCBI Taxonomy" id="114699"/>
    <lineage>
        <taxon>Bacteria</taxon>
        <taxon>Bacillati</taxon>
        <taxon>Actinomycetota</taxon>
        <taxon>Actinomycetes</taxon>
        <taxon>Kitasatosporales</taxon>
        <taxon>Streptomycetaceae</taxon>
        <taxon>Streptomyces</taxon>
        <taxon>Streptomyces violaceusniger group</taxon>
    </lineage>
</organism>
<dbReference type="CDD" id="cd00995">
    <property type="entry name" value="PBP2_NikA_DppA_OppA_like"/>
    <property type="match status" value="1"/>
</dbReference>
<dbReference type="Gene3D" id="3.10.105.10">
    <property type="entry name" value="Dipeptide-binding Protein, Domain 3"/>
    <property type="match status" value="1"/>
</dbReference>
<evidence type="ECO:0000313" key="4">
    <source>
        <dbReference type="Proteomes" id="UP001500418"/>
    </source>
</evidence>
<protein>
    <submittedName>
        <fullName evidence="3">ABC transporter substrate-binding protein</fullName>
    </submittedName>
</protein>
<dbReference type="PANTHER" id="PTHR30290:SF83">
    <property type="entry name" value="ABC TRANSPORTER SUBSTRATE-BINDING PROTEIN"/>
    <property type="match status" value="1"/>
</dbReference>
<dbReference type="InterPro" id="IPR030678">
    <property type="entry name" value="Peptide/Ni-bd"/>
</dbReference>
<feature type="domain" description="Solute-binding protein family 5" evidence="2">
    <location>
        <begin position="108"/>
        <end position="491"/>
    </location>
</feature>
<dbReference type="Gene3D" id="3.90.76.10">
    <property type="entry name" value="Dipeptide-binding Protein, Domain 1"/>
    <property type="match status" value="1"/>
</dbReference>
<dbReference type="Pfam" id="PF00496">
    <property type="entry name" value="SBP_bac_5"/>
    <property type="match status" value="1"/>
</dbReference>
<dbReference type="SUPFAM" id="SSF53850">
    <property type="entry name" value="Periplasmic binding protein-like II"/>
    <property type="match status" value="1"/>
</dbReference>
<proteinExistence type="predicted"/>
<feature type="region of interest" description="Disordered" evidence="1">
    <location>
        <begin position="1"/>
        <end position="20"/>
    </location>
</feature>
<dbReference type="PANTHER" id="PTHR30290">
    <property type="entry name" value="PERIPLASMIC BINDING COMPONENT OF ABC TRANSPORTER"/>
    <property type="match status" value="1"/>
</dbReference>
<keyword evidence="4" id="KW-1185">Reference proteome</keyword>
<dbReference type="EMBL" id="BAAAID010000022">
    <property type="protein sequence ID" value="GAA0932240.1"/>
    <property type="molecule type" value="Genomic_DNA"/>
</dbReference>
<dbReference type="PIRSF" id="PIRSF002741">
    <property type="entry name" value="MppA"/>
    <property type="match status" value="1"/>
</dbReference>
<evidence type="ECO:0000256" key="1">
    <source>
        <dbReference type="SAM" id="MobiDB-lite"/>
    </source>
</evidence>
<dbReference type="Gene3D" id="3.40.190.10">
    <property type="entry name" value="Periplasmic binding protein-like II"/>
    <property type="match status" value="1"/>
</dbReference>
<dbReference type="Proteomes" id="UP001500418">
    <property type="component" value="Unassembled WGS sequence"/>
</dbReference>
<name>A0ABP4A6B0_9ACTN</name>
<gene>
    <name evidence="3" type="ORF">GCM10009575_038260</name>
</gene>
<sequence length="570" mass="62658">MRRGAPYPLRARPSPGARHPVRAWHPLGARQSVRAVVLIVTAATTATAMTACGGGGGGGADAGVVRSSWGDPPNPLEPANTNDVQGGKVLDMIFRGLKRYDPRTGEAKNALAERIESSDQRNYTITLKKGRRFANGEKVTAASFVNAWNYGARIDHKQRNAYFFEYIEGYDKVHPASGAAPTAKTLSGLRVRNDRTFTVRLTQKFSTWPKTLGYNAYVPLPRAFFTDHAAWLRKPIGNGPYQVRSYAKGSVMKLRAWDGYLGPDKARNKGVDLRVYTDSNTAYTDLQAGNLDLVDDVPAQQLKFVRSDLGNRYINQPAGIIQTLTFPMYDHVWSGPARAKVRRGISMAINRAQITERIFQGTRTPATDWTSPVLRRQGGYQPGLCGDACRYDPVRARKLIKAGGGLPGGRMTITYNADTGSHKDWVDAVCNSVNTVLRNDRACVGKPVGTFADYRNKMAGKKMTGPFRAGWQMDYPLIQNFLQPLYYTGASSNDGHFSDTGFDRLVNQANAASADGRAIAGFRDAEKILAEQMPAIPLWYQNGSAGYSRRLSEVALNQFSVPVYSQIRVG</sequence>
<accession>A0ABP4A6B0</accession>
<dbReference type="InterPro" id="IPR039424">
    <property type="entry name" value="SBP_5"/>
</dbReference>
<reference evidence="4" key="1">
    <citation type="journal article" date="2019" name="Int. J. Syst. Evol. Microbiol.">
        <title>The Global Catalogue of Microorganisms (GCM) 10K type strain sequencing project: providing services to taxonomists for standard genome sequencing and annotation.</title>
        <authorList>
            <consortium name="The Broad Institute Genomics Platform"/>
            <consortium name="The Broad Institute Genome Sequencing Center for Infectious Disease"/>
            <person name="Wu L."/>
            <person name="Ma J."/>
        </authorList>
    </citation>
    <scope>NUCLEOTIDE SEQUENCE [LARGE SCALE GENOMIC DNA]</scope>
    <source>
        <strain evidence="4">JCM 11444</strain>
    </source>
</reference>
<dbReference type="InterPro" id="IPR000914">
    <property type="entry name" value="SBP_5_dom"/>
</dbReference>
<comment type="caution">
    <text evidence="3">The sequence shown here is derived from an EMBL/GenBank/DDBJ whole genome shotgun (WGS) entry which is preliminary data.</text>
</comment>
<evidence type="ECO:0000313" key="3">
    <source>
        <dbReference type="EMBL" id="GAA0932240.1"/>
    </source>
</evidence>
<evidence type="ECO:0000259" key="2">
    <source>
        <dbReference type="Pfam" id="PF00496"/>
    </source>
</evidence>